<accession>X1H0X7</accession>
<name>X1H0X7_9ZZZZ</name>
<feature type="non-terminal residue" evidence="1">
    <location>
        <position position="48"/>
    </location>
</feature>
<organism evidence="1">
    <name type="scientific">marine sediment metagenome</name>
    <dbReference type="NCBI Taxonomy" id="412755"/>
    <lineage>
        <taxon>unclassified sequences</taxon>
        <taxon>metagenomes</taxon>
        <taxon>ecological metagenomes</taxon>
    </lineage>
</organism>
<dbReference type="EMBL" id="BARU01024062">
    <property type="protein sequence ID" value="GAH47484.1"/>
    <property type="molecule type" value="Genomic_DNA"/>
</dbReference>
<sequence length="48" mass="5621">MDKEIERFPWFDTVEFEGARNTLWKYKRAIEGHKFILVGVTICSMGIG</sequence>
<reference evidence="1" key="1">
    <citation type="journal article" date="2014" name="Front. Microbiol.">
        <title>High frequency of phylogenetically diverse reductive dehalogenase-homologous genes in deep subseafloor sedimentary metagenomes.</title>
        <authorList>
            <person name="Kawai M."/>
            <person name="Futagami T."/>
            <person name="Toyoda A."/>
            <person name="Takaki Y."/>
            <person name="Nishi S."/>
            <person name="Hori S."/>
            <person name="Arai W."/>
            <person name="Tsubouchi T."/>
            <person name="Morono Y."/>
            <person name="Uchiyama I."/>
            <person name="Ito T."/>
            <person name="Fujiyama A."/>
            <person name="Inagaki F."/>
            <person name="Takami H."/>
        </authorList>
    </citation>
    <scope>NUCLEOTIDE SEQUENCE</scope>
    <source>
        <strain evidence="1">Expedition CK06-06</strain>
    </source>
</reference>
<gene>
    <name evidence="1" type="ORF">S03H2_38972</name>
</gene>
<comment type="caution">
    <text evidence="1">The sequence shown here is derived from an EMBL/GenBank/DDBJ whole genome shotgun (WGS) entry which is preliminary data.</text>
</comment>
<protein>
    <submittedName>
        <fullName evidence="1">Uncharacterized protein</fullName>
    </submittedName>
</protein>
<proteinExistence type="predicted"/>
<evidence type="ECO:0000313" key="1">
    <source>
        <dbReference type="EMBL" id="GAH47484.1"/>
    </source>
</evidence>
<dbReference type="AlphaFoldDB" id="X1H0X7"/>